<dbReference type="OMA" id="ECPQTYL"/>
<dbReference type="Proteomes" id="UP000504633">
    <property type="component" value="Unplaced"/>
</dbReference>
<reference evidence="3" key="1">
    <citation type="submission" date="2025-08" db="UniProtKB">
        <authorList>
            <consortium name="RefSeq"/>
        </authorList>
    </citation>
    <scope>IDENTIFICATION</scope>
    <source>
        <strain evidence="3">15085-1641.00</strain>
        <tissue evidence="3">Whole body</tissue>
    </source>
</reference>
<feature type="signal peptide" evidence="1">
    <location>
        <begin position="1"/>
        <end position="18"/>
    </location>
</feature>
<dbReference type="OrthoDB" id="7969820at2759"/>
<keyword evidence="2" id="KW-1185">Reference proteome</keyword>
<evidence type="ECO:0000313" key="2">
    <source>
        <dbReference type="Proteomes" id="UP000504633"/>
    </source>
</evidence>
<keyword evidence="1" id="KW-0732">Signal</keyword>
<feature type="chain" id="PRO_5027025207" evidence="1">
    <location>
        <begin position="19"/>
        <end position="434"/>
    </location>
</feature>
<gene>
    <name evidence="3" type="primary">LOC111596948</name>
</gene>
<protein>
    <submittedName>
        <fullName evidence="3">Uncharacterized protein LOC111596948</fullName>
    </submittedName>
</protein>
<dbReference type="AlphaFoldDB" id="A0A6J1LQB6"/>
<proteinExistence type="predicted"/>
<name>A0A6J1LQB6_DROHY</name>
<dbReference type="GeneID" id="111596948"/>
<accession>A0A6J1LQB6</accession>
<evidence type="ECO:0000256" key="1">
    <source>
        <dbReference type="SAM" id="SignalP"/>
    </source>
</evidence>
<dbReference type="KEGG" id="dhe:111596948"/>
<evidence type="ECO:0000313" key="3">
    <source>
        <dbReference type="RefSeq" id="XP_023167172.2"/>
    </source>
</evidence>
<dbReference type="RefSeq" id="XP_023167172.2">
    <property type="nucleotide sequence ID" value="XM_023311404.2"/>
</dbReference>
<organism evidence="2 3">
    <name type="scientific">Drosophila hydei</name>
    <name type="common">Fruit fly</name>
    <dbReference type="NCBI Taxonomy" id="7224"/>
    <lineage>
        <taxon>Eukaryota</taxon>
        <taxon>Metazoa</taxon>
        <taxon>Ecdysozoa</taxon>
        <taxon>Arthropoda</taxon>
        <taxon>Hexapoda</taxon>
        <taxon>Insecta</taxon>
        <taxon>Pterygota</taxon>
        <taxon>Neoptera</taxon>
        <taxon>Endopterygota</taxon>
        <taxon>Diptera</taxon>
        <taxon>Brachycera</taxon>
        <taxon>Muscomorpha</taxon>
        <taxon>Ephydroidea</taxon>
        <taxon>Drosophilidae</taxon>
        <taxon>Drosophila</taxon>
    </lineage>
</organism>
<sequence>MSIAVYLVLLLALTLIDGYSLYANSTNSRLLTVLNTSVSTLDVVLHIDVVEGNRTPRTTTEVKPLTLKDIIRAEINGDWERGRFVLQLASQSHTLELKQAIYEALWQELQQMGQIYDPVKVLDFYDQLTQQSQVPSALLVQVYDEFIGRSAHLLAAPFHTDSRSARFPKVAALLERLTLSTLDYLSDILEALFSPVLALESALSVVQRLGNFSGSVTQLTLANLQLLQRTELKLNVDGKAAVQDNLRQLLEQPSFDQEVDRSLREKVYEQLPPDEKILFTAQKICLHNMTNHNSYIYECPQTYLICTNERDPKKASYYVQRGNGGANNTLRFAFYSSYWRNRYILMEPSNHSTGNYVTKNIYSRDSIFWWQVVQLAGGGVALYDAATSSSMLCGGDPKHWDGEERHVYTRSSLEFENYRRECVWRVEDCSDVTK</sequence>